<reference evidence="1" key="1">
    <citation type="submission" date="2020-10" db="EMBL/GenBank/DDBJ databases">
        <authorList>
            <person name="Gilroy R."/>
        </authorList>
    </citation>
    <scope>NUCLEOTIDE SEQUENCE</scope>
    <source>
        <strain evidence="1">CHK178-757</strain>
    </source>
</reference>
<sequence>MLLELMLKDERQEGLLAGRREDIFQLLEMCGEIPEDIRSKINAQTDENVLKKWHIAAAKASSVDEFRDHMQ</sequence>
<comment type="caution">
    <text evidence="1">The sequence shown here is derived from an EMBL/GenBank/DDBJ whole genome shotgun (WGS) entry which is preliminary data.</text>
</comment>
<evidence type="ECO:0000313" key="1">
    <source>
        <dbReference type="EMBL" id="HIS47203.1"/>
    </source>
</evidence>
<proteinExistence type="predicted"/>
<dbReference type="AlphaFoldDB" id="A0A9D1JQI6"/>
<protein>
    <recommendedName>
        <fullName evidence="3">DUF4351 domain-containing protein</fullName>
    </recommendedName>
</protein>
<evidence type="ECO:0000313" key="2">
    <source>
        <dbReference type="Proteomes" id="UP000823927"/>
    </source>
</evidence>
<reference evidence="1" key="2">
    <citation type="journal article" date="2021" name="PeerJ">
        <title>Extensive microbial diversity within the chicken gut microbiome revealed by metagenomics and culture.</title>
        <authorList>
            <person name="Gilroy R."/>
            <person name="Ravi A."/>
            <person name="Getino M."/>
            <person name="Pursley I."/>
            <person name="Horton D.L."/>
            <person name="Alikhan N.F."/>
            <person name="Baker D."/>
            <person name="Gharbi K."/>
            <person name="Hall N."/>
            <person name="Watson M."/>
            <person name="Adriaenssens E.M."/>
            <person name="Foster-Nyarko E."/>
            <person name="Jarju S."/>
            <person name="Secka A."/>
            <person name="Antonio M."/>
            <person name="Oren A."/>
            <person name="Chaudhuri R.R."/>
            <person name="La Ragione R."/>
            <person name="Hildebrand F."/>
            <person name="Pallen M.J."/>
        </authorList>
    </citation>
    <scope>NUCLEOTIDE SEQUENCE</scope>
    <source>
        <strain evidence="1">CHK178-757</strain>
    </source>
</reference>
<evidence type="ECO:0008006" key="3">
    <source>
        <dbReference type="Google" id="ProtNLM"/>
    </source>
</evidence>
<organism evidence="1 2">
    <name type="scientific">Candidatus Scybalocola faecigallinarum</name>
    <dbReference type="NCBI Taxonomy" id="2840941"/>
    <lineage>
        <taxon>Bacteria</taxon>
        <taxon>Bacillati</taxon>
        <taxon>Bacillota</taxon>
        <taxon>Clostridia</taxon>
        <taxon>Lachnospirales</taxon>
        <taxon>Lachnospiraceae</taxon>
        <taxon>Lachnospiraceae incertae sedis</taxon>
        <taxon>Candidatus Scybalocola (ex Gilroy et al. 2021)</taxon>
    </lineage>
</organism>
<gene>
    <name evidence="1" type="ORF">IAB46_06535</name>
</gene>
<dbReference type="EMBL" id="DVIT01000025">
    <property type="protein sequence ID" value="HIS47203.1"/>
    <property type="molecule type" value="Genomic_DNA"/>
</dbReference>
<dbReference type="Proteomes" id="UP000823927">
    <property type="component" value="Unassembled WGS sequence"/>
</dbReference>
<name>A0A9D1JQI6_9FIRM</name>
<accession>A0A9D1JQI6</accession>